<keyword evidence="12" id="KW-1185">Reference proteome</keyword>
<dbReference type="AlphaFoldDB" id="A0AAN6RJ50"/>
<evidence type="ECO:0000256" key="2">
    <source>
        <dbReference type="ARBA" id="ARBA00011534"/>
    </source>
</evidence>
<dbReference type="Pfam" id="PF00069">
    <property type="entry name" value="Pkinase"/>
    <property type="match status" value="1"/>
</dbReference>
<dbReference type="InterPro" id="IPR008266">
    <property type="entry name" value="Tyr_kinase_AS"/>
</dbReference>
<dbReference type="GO" id="GO:0004674">
    <property type="term" value="F:protein serine/threonine kinase activity"/>
    <property type="evidence" value="ECO:0007669"/>
    <property type="project" value="UniProtKB-EC"/>
</dbReference>
<proteinExistence type="predicted"/>
<dbReference type="EC" id="2.7.11.1" evidence="3"/>
<comment type="catalytic activity">
    <reaction evidence="9">
        <text>L-seryl-[protein] + ATP = O-phospho-L-seryl-[protein] + ADP + H(+)</text>
        <dbReference type="Rhea" id="RHEA:17989"/>
        <dbReference type="Rhea" id="RHEA-COMP:9863"/>
        <dbReference type="Rhea" id="RHEA-COMP:11604"/>
        <dbReference type="ChEBI" id="CHEBI:15378"/>
        <dbReference type="ChEBI" id="CHEBI:29999"/>
        <dbReference type="ChEBI" id="CHEBI:30616"/>
        <dbReference type="ChEBI" id="CHEBI:83421"/>
        <dbReference type="ChEBI" id="CHEBI:456216"/>
        <dbReference type="EC" id="2.7.11.1"/>
    </reaction>
</comment>
<dbReference type="InterPro" id="IPR000719">
    <property type="entry name" value="Prot_kinase_dom"/>
</dbReference>
<evidence type="ECO:0000313" key="12">
    <source>
        <dbReference type="Proteomes" id="UP001280581"/>
    </source>
</evidence>
<evidence type="ECO:0000256" key="3">
    <source>
        <dbReference type="ARBA" id="ARBA00012513"/>
    </source>
</evidence>
<comment type="catalytic activity">
    <reaction evidence="8">
        <text>L-threonyl-[protein] + ATP = O-phospho-L-threonyl-[protein] + ADP + H(+)</text>
        <dbReference type="Rhea" id="RHEA:46608"/>
        <dbReference type="Rhea" id="RHEA-COMP:11060"/>
        <dbReference type="Rhea" id="RHEA-COMP:11605"/>
        <dbReference type="ChEBI" id="CHEBI:15378"/>
        <dbReference type="ChEBI" id="CHEBI:30013"/>
        <dbReference type="ChEBI" id="CHEBI:30616"/>
        <dbReference type="ChEBI" id="CHEBI:61977"/>
        <dbReference type="ChEBI" id="CHEBI:456216"/>
        <dbReference type="EC" id="2.7.11.1"/>
    </reaction>
</comment>
<evidence type="ECO:0000256" key="6">
    <source>
        <dbReference type="ARBA" id="ARBA00030980"/>
    </source>
</evidence>
<dbReference type="SUPFAM" id="SSF56112">
    <property type="entry name" value="Protein kinase-like (PK-like)"/>
    <property type="match status" value="1"/>
</dbReference>
<sequence length="268" mass="30416">MCMLLVYTYAVSARQTRYLLRDSGDGKIWWGYTNSMTESQIRNTPAENLPRCNLLDANAFFTKYTSAMHRYTGALEDASVFIKHPNIIRHPDMGDPELPAMIKATQKREIWAAEKYRSAPHANICEYKGVITDSRDRVIATVYRRYTMDLRQLVVQTKFLEVLPSAPEPPLHIDYIMAAIKSGMEHIHSLGLVHCDIRPDNVFVDVDIGRVAIGDFDGTNQPGNRLDGRVATSAVKHTKKGIVGFYVDVGLVKEIENWLKECRKRAKT</sequence>
<dbReference type="PROSITE" id="PS00109">
    <property type="entry name" value="PROTEIN_KINASE_TYR"/>
    <property type="match status" value="1"/>
</dbReference>
<dbReference type="PROSITE" id="PS50011">
    <property type="entry name" value="PROTEIN_KINASE_DOM"/>
    <property type="match status" value="1"/>
</dbReference>
<dbReference type="Proteomes" id="UP001280581">
    <property type="component" value="Unassembled WGS sequence"/>
</dbReference>
<evidence type="ECO:0000256" key="4">
    <source>
        <dbReference type="ARBA" id="ARBA00013948"/>
    </source>
</evidence>
<reference evidence="11 12" key="1">
    <citation type="submission" date="2021-02" db="EMBL/GenBank/DDBJ databases">
        <title>Genome assembly of Pseudopithomyces chartarum.</title>
        <authorList>
            <person name="Jauregui R."/>
            <person name="Singh J."/>
            <person name="Voisey C."/>
        </authorList>
    </citation>
    <scope>NUCLEOTIDE SEQUENCE [LARGE SCALE GENOMIC DNA]</scope>
    <source>
        <strain evidence="11 12">AGR01</strain>
    </source>
</reference>
<evidence type="ECO:0000256" key="9">
    <source>
        <dbReference type="ARBA" id="ARBA00048679"/>
    </source>
</evidence>
<comment type="subunit">
    <text evidence="2">Component of the EKC/KEOPS complex composed of at least BUD32, CGI121, GON7, KAE1 and PCC1; the whole complex dimerizes.</text>
</comment>
<feature type="domain" description="Protein kinase" evidence="10">
    <location>
        <begin position="49"/>
        <end position="268"/>
    </location>
</feature>
<dbReference type="Gene3D" id="1.10.510.10">
    <property type="entry name" value="Transferase(Phosphotransferase) domain 1"/>
    <property type="match status" value="1"/>
</dbReference>
<comment type="caution">
    <text evidence="11">The sequence shown here is derived from an EMBL/GenBank/DDBJ whole genome shotgun (WGS) entry which is preliminary data.</text>
</comment>
<evidence type="ECO:0000256" key="5">
    <source>
        <dbReference type="ARBA" id="ARBA00019973"/>
    </source>
</evidence>
<dbReference type="GO" id="GO:0005524">
    <property type="term" value="F:ATP binding"/>
    <property type="evidence" value="ECO:0007669"/>
    <property type="project" value="InterPro"/>
</dbReference>
<evidence type="ECO:0000256" key="1">
    <source>
        <dbReference type="ARBA" id="ARBA00003747"/>
    </source>
</evidence>
<evidence type="ECO:0000313" key="11">
    <source>
        <dbReference type="EMBL" id="KAK3209137.1"/>
    </source>
</evidence>
<dbReference type="EMBL" id="WVTA01000006">
    <property type="protein sequence ID" value="KAK3209137.1"/>
    <property type="molecule type" value="Genomic_DNA"/>
</dbReference>
<evidence type="ECO:0000256" key="8">
    <source>
        <dbReference type="ARBA" id="ARBA00047899"/>
    </source>
</evidence>
<evidence type="ECO:0000256" key="7">
    <source>
        <dbReference type="ARBA" id="ARBA00033194"/>
    </source>
</evidence>
<organism evidence="11 12">
    <name type="scientific">Pseudopithomyces chartarum</name>
    <dbReference type="NCBI Taxonomy" id="1892770"/>
    <lineage>
        <taxon>Eukaryota</taxon>
        <taxon>Fungi</taxon>
        <taxon>Dikarya</taxon>
        <taxon>Ascomycota</taxon>
        <taxon>Pezizomycotina</taxon>
        <taxon>Dothideomycetes</taxon>
        <taxon>Pleosporomycetidae</taxon>
        <taxon>Pleosporales</taxon>
        <taxon>Massarineae</taxon>
        <taxon>Didymosphaeriaceae</taxon>
        <taxon>Pseudopithomyces</taxon>
    </lineage>
</organism>
<comment type="function">
    <text evidence="1">Component of the EKC/KEOPS complex that is required for the formation of a threonylcarbamoyl group on adenosine at position 37 (t(6)A37) in tRNAs that read codons beginning with adenine. The complex is probably involved in the transfer of the threonylcarbamoyl moiety of threonylcarbamoyl-AMP (TC-AMP) to the N6 group of A37. BUD32 has ATPase activity in the context of the EKC/KEOPS complex and likely plays a supporting role to the catalytic subunit KAE1. The EKC/KEOPS complex also promotes both telomere uncapping and telomere elongation. The complex is required for efficient recruitment of transcriptional coactivators.</text>
</comment>
<protein>
    <recommendedName>
        <fullName evidence="5">EKC/KEOPS complex subunit BUD32</fullName>
        <ecNumber evidence="3">2.7.11.1</ecNumber>
    </recommendedName>
    <alternativeName>
        <fullName evidence="6 7">Atypical Serine/threonine protein kinase BUD32</fullName>
    </alternativeName>
    <alternativeName>
        <fullName evidence="4">EKC/KEOPS complex subunit bud32</fullName>
    </alternativeName>
</protein>
<gene>
    <name evidence="11" type="ORF">GRF29_69g899453</name>
</gene>
<evidence type="ECO:0000259" key="10">
    <source>
        <dbReference type="PROSITE" id="PS50011"/>
    </source>
</evidence>
<accession>A0AAN6RJ50</accession>
<name>A0AAN6RJ50_9PLEO</name>
<dbReference type="InterPro" id="IPR011009">
    <property type="entry name" value="Kinase-like_dom_sf"/>
</dbReference>